<organism evidence="2 3">
    <name type="scientific">Kitasatospora cystarginea</name>
    <dbReference type="NCBI Taxonomy" id="58350"/>
    <lineage>
        <taxon>Bacteria</taxon>
        <taxon>Bacillati</taxon>
        <taxon>Actinomycetota</taxon>
        <taxon>Actinomycetes</taxon>
        <taxon>Kitasatosporales</taxon>
        <taxon>Streptomycetaceae</taxon>
        <taxon>Kitasatospora</taxon>
    </lineage>
</organism>
<comment type="caution">
    <text evidence="2">The sequence shown here is derived from an EMBL/GenBank/DDBJ whole genome shotgun (WGS) entry which is preliminary data.</text>
</comment>
<proteinExistence type="predicted"/>
<dbReference type="EMBL" id="BAAATR010000040">
    <property type="protein sequence ID" value="GAA2270120.1"/>
    <property type="molecule type" value="Genomic_DNA"/>
</dbReference>
<keyword evidence="3" id="KW-1185">Reference proteome</keyword>
<dbReference type="InterPro" id="IPR001387">
    <property type="entry name" value="Cro/C1-type_HTH"/>
</dbReference>
<name>A0ABP5RPX6_9ACTN</name>
<dbReference type="RefSeq" id="WP_344640114.1">
    <property type="nucleotide sequence ID" value="NZ_BAAATR010000040.1"/>
</dbReference>
<gene>
    <name evidence="2" type="ORF">GCM10010430_64750</name>
</gene>
<sequence>MTSEASPPPMNWRYCGSQIKLWRERAGVSREQLCEEAGYQYETIKSMEQGRRRPTPQLLQVADDLCGARGLLIAATEYLKPEKLPTHVQDFMAAEEDAIAVQAFESLLIPGLLQTEGYARALLGGHCPPPDEDIVEERVAFRLKRQEKLTRRPPALFSFVIYEAALQTGVGGREVMKQQLQHLLTAGELRNLSVQVLPSGSTVHVGLTGPFYLLETSTHEQLAYVEGQQTHAIYSDRKSVNALTQRYGMIRMQAMTVEESARLISKLAEQL</sequence>
<dbReference type="InterPro" id="IPR043917">
    <property type="entry name" value="DUF5753"/>
</dbReference>
<evidence type="ECO:0000313" key="2">
    <source>
        <dbReference type="EMBL" id="GAA2270120.1"/>
    </source>
</evidence>
<dbReference type="InterPro" id="IPR010982">
    <property type="entry name" value="Lambda_DNA-bd_dom_sf"/>
</dbReference>
<feature type="domain" description="HTH cro/C1-type" evidence="1">
    <location>
        <begin position="19"/>
        <end position="60"/>
    </location>
</feature>
<dbReference type="SMART" id="SM00530">
    <property type="entry name" value="HTH_XRE"/>
    <property type="match status" value="1"/>
</dbReference>
<evidence type="ECO:0000259" key="1">
    <source>
        <dbReference type="PROSITE" id="PS50943"/>
    </source>
</evidence>
<dbReference type="CDD" id="cd00093">
    <property type="entry name" value="HTH_XRE"/>
    <property type="match status" value="1"/>
</dbReference>
<reference evidence="3" key="1">
    <citation type="journal article" date="2019" name="Int. J. Syst. Evol. Microbiol.">
        <title>The Global Catalogue of Microorganisms (GCM) 10K type strain sequencing project: providing services to taxonomists for standard genome sequencing and annotation.</title>
        <authorList>
            <consortium name="The Broad Institute Genomics Platform"/>
            <consortium name="The Broad Institute Genome Sequencing Center for Infectious Disease"/>
            <person name="Wu L."/>
            <person name="Ma J."/>
        </authorList>
    </citation>
    <scope>NUCLEOTIDE SEQUENCE [LARGE SCALE GENOMIC DNA]</scope>
    <source>
        <strain evidence="3">JCM 7356</strain>
    </source>
</reference>
<evidence type="ECO:0000313" key="3">
    <source>
        <dbReference type="Proteomes" id="UP001500305"/>
    </source>
</evidence>
<accession>A0ABP5RPX6</accession>
<dbReference type="Pfam" id="PF19054">
    <property type="entry name" value="DUF5753"/>
    <property type="match status" value="1"/>
</dbReference>
<dbReference type="SUPFAM" id="SSF47413">
    <property type="entry name" value="lambda repressor-like DNA-binding domains"/>
    <property type="match status" value="1"/>
</dbReference>
<dbReference type="Proteomes" id="UP001500305">
    <property type="component" value="Unassembled WGS sequence"/>
</dbReference>
<dbReference type="Pfam" id="PF13560">
    <property type="entry name" value="HTH_31"/>
    <property type="match status" value="1"/>
</dbReference>
<dbReference type="PROSITE" id="PS50943">
    <property type="entry name" value="HTH_CROC1"/>
    <property type="match status" value="1"/>
</dbReference>
<protein>
    <submittedName>
        <fullName evidence="2">Helix-turn-helix transcriptional regulator</fullName>
    </submittedName>
</protein>
<dbReference type="Gene3D" id="1.10.260.40">
    <property type="entry name" value="lambda repressor-like DNA-binding domains"/>
    <property type="match status" value="1"/>
</dbReference>